<reference evidence="2" key="1">
    <citation type="journal article" date="2019" name="Int. J. Syst. Evol. Microbiol.">
        <title>The Global Catalogue of Microorganisms (GCM) 10K type strain sequencing project: providing services to taxonomists for standard genome sequencing and annotation.</title>
        <authorList>
            <consortium name="The Broad Institute Genomics Platform"/>
            <consortium name="The Broad Institute Genome Sequencing Center for Infectious Disease"/>
            <person name="Wu L."/>
            <person name="Ma J."/>
        </authorList>
    </citation>
    <scope>NUCLEOTIDE SEQUENCE [LARGE SCALE GENOMIC DNA]</scope>
    <source>
        <strain evidence="2">SYNS20</strain>
    </source>
</reference>
<dbReference type="RefSeq" id="WP_381835797.1">
    <property type="nucleotide sequence ID" value="NZ_JBHTCF010000014.1"/>
</dbReference>
<keyword evidence="2" id="KW-1185">Reference proteome</keyword>
<evidence type="ECO:0000313" key="1">
    <source>
        <dbReference type="EMBL" id="MFC7308102.1"/>
    </source>
</evidence>
<comment type="caution">
    <text evidence="1">The sequence shown here is derived from an EMBL/GenBank/DDBJ whole genome shotgun (WGS) entry which is preliminary data.</text>
</comment>
<organism evidence="1 2">
    <name type="scientific">Streptomyces monticola</name>
    <dbReference type="NCBI Taxonomy" id="2666263"/>
    <lineage>
        <taxon>Bacteria</taxon>
        <taxon>Bacillati</taxon>
        <taxon>Actinomycetota</taxon>
        <taxon>Actinomycetes</taxon>
        <taxon>Kitasatosporales</taxon>
        <taxon>Streptomycetaceae</taxon>
        <taxon>Streptomyces</taxon>
    </lineage>
</organism>
<protein>
    <submittedName>
        <fullName evidence="1">Uncharacterized protein</fullName>
    </submittedName>
</protein>
<proteinExistence type="predicted"/>
<name>A0ABW2JQU0_9ACTN</name>
<dbReference type="Proteomes" id="UP001596523">
    <property type="component" value="Unassembled WGS sequence"/>
</dbReference>
<dbReference type="EMBL" id="JBHTCF010000014">
    <property type="protein sequence ID" value="MFC7308102.1"/>
    <property type="molecule type" value="Genomic_DNA"/>
</dbReference>
<gene>
    <name evidence="1" type="ORF">ACFQVC_28230</name>
</gene>
<accession>A0ABW2JQU0</accession>
<sequence>MDKLATAAPAATWGMPIGTHVVAASSTGRIPAFLVEALVKAVDQVAGLVAWPVRQDAGPGACTWN</sequence>
<evidence type="ECO:0000313" key="2">
    <source>
        <dbReference type="Proteomes" id="UP001596523"/>
    </source>
</evidence>